<dbReference type="AlphaFoldDB" id="A0A8H5BVA8"/>
<dbReference type="Pfam" id="PF16850">
    <property type="entry name" value="Inhibitor_I66"/>
    <property type="match status" value="1"/>
</dbReference>
<gene>
    <name evidence="1" type="ORF">D9611_010533</name>
</gene>
<name>A0A8H5BVA8_9AGAR</name>
<sequence length="151" mass="17562">MQWNFQANDDGTYKIALDGVACVFEENGEVVSSRESDSESNSTWRIDKHFEHGENVYIIVMASEQWKGWTVPDSPADEYASLIIKWQADANRPYWTEGEVFKILSDDGRRRGPMLEQRAWMNWLQVDDDLIALRWSWYNTTRVYLAATSVS</sequence>
<evidence type="ECO:0000313" key="1">
    <source>
        <dbReference type="EMBL" id="KAF5330242.1"/>
    </source>
</evidence>
<keyword evidence="2" id="KW-1185">Reference proteome</keyword>
<dbReference type="Gene3D" id="2.80.10.50">
    <property type="match status" value="1"/>
</dbReference>
<organism evidence="1 2">
    <name type="scientific">Ephemerocybe angulata</name>
    <dbReference type="NCBI Taxonomy" id="980116"/>
    <lineage>
        <taxon>Eukaryota</taxon>
        <taxon>Fungi</taxon>
        <taxon>Dikarya</taxon>
        <taxon>Basidiomycota</taxon>
        <taxon>Agaricomycotina</taxon>
        <taxon>Agaricomycetes</taxon>
        <taxon>Agaricomycetidae</taxon>
        <taxon>Agaricales</taxon>
        <taxon>Agaricineae</taxon>
        <taxon>Psathyrellaceae</taxon>
        <taxon>Ephemerocybe</taxon>
    </lineage>
</organism>
<dbReference type="InterPro" id="IPR031755">
    <property type="entry name" value="Inhibitor_I66"/>
</dbReference>
<comment type="caution">
    <text evidence="1">The sequence shown here is derived from an EMBL/GenBank/DDBJ whole genome shotgun (WGS) entry which is preliminary data.</text>
</comment>
<protein>
    <submittedName>
        <fullName evidence="1">Uncharacterized protein</fullName>
    </submittedName>
</protein>
<evidence type="ECO:0000313" key="2">
    <source>
        <dbReference type="Proteomes" id="UP000541558"/>
    </source>
</evidence>
<dbReference type="Proteomes" id="UP000541558">
    <property type="component" value="Unassembled WGS sequence"/>
</dbReference>
<accession>A0A8H5BVA8</accession>
<dbReference type="GO" id="GO:0004867">
    <property type="term" value="F:serine-type endopeptidase inhibitor activity"/>
    <property type="evidence" value="ECO:0007669"/>
    <property type="project" value="InterPro"/>
</dbReference>
<proteinExistence type="predicted"/>
<reference evidence="1 2" key="1">
    <citation type="journal article" date="2020" name="ISME J.">
        <title>Uncovering the hidden diversity of litter-decomposition mechanisms in mushroom-forming fungi.</title>
        <authorList>
            <person name="Floudas D."/>
            <person name="Bentzer J."/>
            <person name="Ahren D."/>
            <person name="Johansson T."/>
            <person name="Persson P."/>
            <person name="Tunlid A."/>
        </authorList>
    </citation>
    <scope>NUCLEOTIDE SEQUENCE [LARGE SCALE GENOMIC DNA]</scope>
    <source>
        <strain evidence="1 2">CBS 175.51</strain>
    </source>
</reference>
<dbReference type="EMBL" id="JAACJK010000116">
    <property type="protein sequence ID" value="KAF5330242.1"/>
    <property type="molecule type" value="Genomic_DNA"/>
</dbReference>